<dbReference type="Pfam" id="PF05721">
    <property type="entry name" value="PhyH"/>
    <property type="match status" value="1"/>
</dbReference>
<dbReference type="SUPFAM" id="SSF51197">
    <property type="entry name" value="Clavaminate synthase-like"/>
    <property type="match status" value="1"/>
</dbReference>
<feature type="region of interest" description="Disordered" evidence="1">
    <location>
        <begin position="759"/>
        <end position="779"/>
    </location>
</feature>
<dbReference type="EMBL" id="CAUYUJ010014497">
    <property type="protein sequence ID" value="CAK0841973.1"/>
    <property type="molecule type" value="Genomic_DNA"/>
</dbReference>
<evidence type="ECO:0000256" key="1">
    <source>
        <dbReference type="SAM" id="MobiDB-lite"/>
    </source>
</evidence>
<dbReference type="Pfam" id="PF01501">
    <property type="entry name" value="Glyco_transf_8"/>
    <property type="match status" value="1"/>
</dbReference>
<accession>A0ABN9T9X1</accession>
<organism evidence="2 3">
    <name type="scientific">Prorocentrum cordatum</name>
    <dbReference type="NCBI Taxonomy" id="2364126"/>
    <lineage>
        <taxon>Eukaryota</taxon>
        <taxon>Sar</taxon>
        <taxon>Alveolata</taxon>
        <taxon>Dinophyceae</taxon>
        <taxon>Prorocentrales</taxon>
        <taxon>Prorocentraceae</taxon>
        <taxon>Prorocentrum</taxon>
    </lineage>
</organism>
<feature type="compositionally biased region" description="Low complexity" evidence="1">
    <location>
        <begin position="580"/>
        <end position="593"/>
    </location>
</feature>
<dbReference type="InterPro" id="IPR029044">
    <property type="entry name" value="Nucleotide-diphossugar_trans"/>
</dbReference>
<evidence type="ECO:0008006" key="4">
    <source>
        <dbReference type="Google" id="ProtNLM"/>
    </source>
</evidence>
<dbReference type="InterPro" id="IPR008775">
    <property type="entry name" value="Phytyl_CoA_dOase-like"/>
</dbReference>
<dbReference type="SUPFAM" id="SSF53448">
    <property type="entry name" value="Nucleotide-diphospho-sugar transferases"/>
    <property type="match status" value="1"/>
</dbReference>
<dbReference type="Gene3D" id="3.30.830.10">
    <property type="entry name" value="Metalloenzyme, LuxS/M16 peptidase-like"/>
    <property type="match status" value="1"/>
</dbReference>
<dbReference type="Gene3D" id="3.90.550.10">
    <property type="entry name" value="Spore Coat Polysaccharide Biosynthesis Protein SpsA, Chain A"/>
    <property type="match status" value="1"/>
</dbReference>
<protein>
    <recommendedName>
        <fullName evidence="4">Nucleotide-diphospho-sugar transferase domain-containing protein</fullName>
    </recommendedName>
</protein>
<gene>
    <name evidence="2" type="ORF">PCOR1329_LOCUS37031</name>
</gene>
<evidence type="ECO:0000313" key="3">
    <source>
        <dbReference type="Proteomes" id="UP001189429"/>
    </source>
</evidence>
<dbReference type="InterPro" id="IPR050587">
    <property type="entry name" value="GNT1/Glycosyltrans_8"/>
</dbReference>
<reference evidence="2" key="1">
    <citation type="submission" date="2023-10" db="EMBL/GenBank/DDBJ databases">
        <authorList>
            <person name="Chen Y."/>
            <person name="Shah S."/>
            <person name="Dougan E. K."/>
            <person name="Thang M."/>
            <person name="Chan C."/>
        </authorList>
    </citation>
    <scope>NUCLEOTIDE SEQUENCE [LARGE SCALE GENOMIC DNA]</scope>
</reference>
<dbReference type="InterPro" id="IPR002495">
    <property type="entry name" value="Glyco_trans_8"/>
</dbReference>
<feature type="region of interest" description="Disordered" evidence="1">
    <location>
        <begin position="576"/>
        <end position="598"/>
    </location>
</feature>
<proteinExistence type="predicted"/>
<dbReference type="Proteomes" id="UP001189429">
    <property type="component" value="Unassembled WGS sequence"/>
</dbReference>
<sequence>MLAHSLKKHAPGYPMLAIAIEGMQKQHQELLEKAGWQLVFVQNWEDEYCADDCNQEFMRRWHDSFEKINVFRLGVGKVLFFDADTYVFNGRVNELLNSTALDPGQIAMAPDGCKSEYNSGVMLFRPDLAVFRQMLELVVNRSREEVLDQNIINAAYAGKIKELDREFNCVDIMGVQPGVQRHHACQKKCSANVVVSHFTGHPKPTAAKRRLLASVRRPESPKTTCKNTNFGSCSKWSDYYCDLQAHRKTLSKNLQGWLRQTGGCCHTPYSPQTDDESCQDCPAQLRVAGEAPFPYAATGSFMRSNIEPTSYNGGKPIYIRAMQSPSDTSTYLYYVQKQVLWMVGPNYTSNQPHAFALVDAGCPRDVGRWHAYMNNTWTQVSGVSVVSEDSADGQQTHMLWDPKLRKWVMDHGVNFTHDEDFEGHGHGVRPGVLPERREITAAARECCYSQGGKKRTCFDEEEEGTEDEDEDEYEALSMMEGPLSAAVRGKGLAYGASVGFDSAGNSVTLDLWECTNVRKALEAALDVVRTAAEDDGALSPFNLDNARGSLVQPPGLRAVGHTDGTYRAEAGLQEANAQKPGASGSPGSEPAGGPRWGIAGASLKSGASPYSQVVDPVKAFSVVMGIRDRLVPLELLDELRAKVSGRVREVEGELSARGVRLGVGSAAGFHEVCLRSPGRLDVPCGSGVVPDRVLDAVQDVARRALDRGDGVRSTCVNVCLVRGEPGCPPQIWHSDSTHLSREHEPPSVLNAILALSDVGPDDGPTEVLPGSHRPGMPQL</sequence>
<comment type="caution">
    <text evidence="2">The sequence shown here is derived from an EMBL/GenBank/DDBJ whole genome shotgun (WGS) entry which is preliminary data.</text>
</comment>
<keyword evidence="3" id="KW-1185">Reference proteome</keyword>
<name>A0ABN9T9X1_9DINO</name>
<dbReference type="PANTHER" id="PTHR11183">
    <property type="entry name" value="GLYCOGENIN SUBFAMILY MEMBER"/>
    <property type="match status" value="1"/>
</dbReference>
<dbReference type="Gene3D" id="2.60.120.620">
    <property type="entry name" value="q2cbj1_9rhob like domain"/>
    <property type="match status" value="1"/>
</dbReference>
<evidence type="ECO:0000313" key="2">
    <source>
        <dbReference type="EMBL" id="CAK0841973.1"/>
    </source>
</evidence>